<evidence type="ECO:0000313" key="3">
    <source>
        <dbReference type="Proteomes" id="UP000014760"/>
    </source>
</evidence>
<protein>
    <submittedName>
        <fullName evidence="1 2">Uncharacterized protein</fullName>
    </submittedName>
</protein>
<organism evidence="1">
    <name type="scientific">Capitella teleta</name>
    <name type="common">Polychaete worm</name>
    <dbReference type="NCBI Taxonomy" id="283909"/>
    <lineage>
        <taxon>Eukaryota</taxon>
        <taxon>Metazoa</taxon>
        <taxon>Spiralia</taxon>
        <taxon>Lophotrochozoa</taxon>
        <taxon>Annelida</taxon>
        <taxon>Polychaeta</taxon>
        <taxon>Sedentaria</taxon>
        <taxon>Scolecida</taxon>
        <taxon>Capitellidae</taxon>
        <taxon>Capitella</taxon>
    </lineage>
</organism>
<dbReference type="EMBL" id="AMQN01012465">
    <property type="status" value="NOT_ANNOTATED_CDS"/>
    <property type="molecule type" value="Genomic_DNA"/>
</dbReference>
<dbReference type="InterPro" id="IPR011990">
    <property type="entry name" value="TPR-like_helical_dom_sf"/>
</dbReference>
<proteinExistence type="predicted"/>
<dbReference type="SUPFAM" id="SSF48452">
    <property type="entry name" value="TPR-like"/>
    <property type="match status" value="1"/>
</dbReference>
<dbReference type="EnsemblMetazoa" id="CapteT193543">
    <property type="protein sequence ID" value="CapteP193543"/>
    <property type="gene ID" value="CapteG193543"/>
</dbReference>
<reference evidence="3" key="1">
    <citation type="submission" date="2012-12" db="EMBL/GenBank/DDBJ databases">
        <authorList>
            <person name="Hellsten U."/>
            <person name="Grimwood J."/>
            <person name="Chapman J.A."/>
            <person name="Shapiro H."/>
            <person name="Aerts A."/>
            <person name="Otillar R.P."/>
            <person name="Terry A.Y."/>
            <person name="Boore J.L."/>
            <person name="Simakov O."/>
            <person name="Marletaz F."/>
            <person name="Cho S.-J."/>
            <person name="Edsinger-Gonzales E."/>
            <person name="Havlak P."/>
            <person name="Kuo D.-H."/>
            <person name="Larsson T."/>
            <person name="Lv J."/>
            <person name="Arendt D."/>
            <person name="Savage R."/>
            <person name="Osoegawa K."/>
            <person name="de Jong P."/>
            <person name="Lindberg D.R."/>
            <person name="Seaver E.C."/>
            <person name="Weisblat D.A."/>
            <person name="Putnam N.H."/>
            <person name="Grigoriev I.V."/>
            <person name="Rokhsar D.S."/>
        </authorList>
    </citation>
    <scope>NUCLEOTIDE SEQUENCE</scope>
    <source>
        <strain evidence="3">I ESC-2004</strain>
    </source>
</reference>
<dbReference type="OrthoDB" id="5142960at2759"/>
<name>R7TKG0_CAPTE</name>
<gene>
    <name evidence="1" type="ORF">CAPTEDRAFT_193543</name>
</gene>
<keyword evidence="3" id="KW-1185">Reference proteome</keyword>
<evidence type="ECO:0000313" key="2">
    <source>
        <dbReference type="EnsemblMetazoa" id="CapteP193543"/>
    </source>
</evidence>
<dbReference type="AlphaFoldDB" id="R7TKG0"/>
<dbReference type="Proteomes" id="UP000014760">
    <property type="component" value="Unassembled WGS sequence"/>
</dbReference>
<dbReference type="EMBL" id="KB309539">
    <property type="protein sequence ID" value="ELT93977.1"/>
    <property type="molecule type" value="Genomic_DNA"/>
</dbReference>
<reference evidence="2" key="3">
    <citation type="submission" date="2015-06" db="UniProtKB">
        <authorList>
            <consortium name="EnsemblMetazoa"/>
        </authorList>
    </citation>
    <scope>IDENTIFICATION</scope>
</reference>
<dbReference type="Gene3D" id="1.25.40.10">
    <property type="entry name" value="Tetratricopeptide repeat domain"/>
    <property type="match status" value="1"/>
</dbReference>
<reference evidence="1 3" key="2">
    <citation type="journal article" date="2013" name="Nature">
        <title>Insights into bilaterian evolution from three spiralian genomes.</title>
        <authorList>
            <person name="Simakov O."/>
            <person name="Marletaz F."/>
            <person name="Cho S.J."/>
            <person name="Edsinger-Gonzales E."/>
            <person name="Havlak P."/>
            <person name="Hellsten U."/>
            <person name="Kuo D.H."/>
            <person name="Larsson T."/>
            <person name="Lv J."/>
            <person name="Arendt D."/>
            <person name="Savage R."/>
            <person name="Osoegawa K."/>
            <person name="de Jong P."/>
            <person name="Grimwood J."/>
            <person name="Chapman J.A."/>
            <person name="Shapiro H."/>
            <person name="Aerts A."/>
            <person name="Otillar R.P."/>
            <person name="Terry A.Y."/>
            <person name="Boore J.L."/>
            <person name="Grigoriev I.V."/>
            <person name="Lindberg D.R."/>
            <person name="Seaver E.C."/>
            <person name="Weisblat D.A."/>
            <person name="Putnam N.H."/>
            <person name="Rokhsar D.S."/>
        </authorList>
    </citation>
    <scope>NUCLEOTIDE SEQUENCE</scope>
    <source>
        <strain evidence="1 3">I ESC-2004</strain>
    </source>
</reference>
<accession>R7TKG0</accession>
<sequence length="582" mass="65574">MSSRIYPSEEFRILLMTQWQEAQAARTKRDYRLMKSVIERMVVRRKPGFWMFIAFDVRLDVSEVLLLAGKECNACMACDLAIDCFSCAIEIMGNVSRCERSSKVMSEAIECLVNTNLQNDDLDGAQVLLDDWNRQGRECISAHPDDMADVTLAIGRGNVELGLAFMEDGRFKEALDYLTPAVWKVLRKHDPEFCDSESEGIFASALGNCLYMESGAVSAFDTVRQARLIWKSLNWPFEHVDFIVPSLKVHLEYLLGAEGVNPWEENEVRSELLMQNYALVKLQREMLVPAAFTTLGLVAVDNKLDGKAVELFEQAYTLHKRTMNTKGSEESCKEIKKLLMLIGLAHFNSGDYTKAASAYLECLPLLEKQQPAEEQRLAGCCASLGTLLPSDVRQLVITNMGHMYYVRAVLMERDGQEELSSTYHVKASEAYQKARDEYPFNSVPYVNYGYYLFRRGDYFGAVAALGEAYHNAIAEKDTILFDCLEDPILIEDLRHELRGQEFISIPTTIISLYLKALAQIKMGNVSGAQDTAGVLHDEVYNCSFADYCCEGFGPDDMKQLSKSLLRSVRSTFRAVANNTGQC</sequence>
<dbReference type="HOGENOM" id="CLU_033583_0_0_1"/>
<evidence type="ECO:0000313" key="1">
    <source>
        <dbReference type="EMBL" id="ELT93977.1"/>
    </source>
</evidence>